<organism evidence="2 3">
    <name type="scientific">Vagococcus elongatus</name>
    <dbReference type="NCBI Taxonomy" id="180344"/>
    <lineage>
        <taxon>Bacteria</taxon>
        <taxon>Bacillati</taxon>
        <taxon>Bacillota</taxon>
        <taxon>Bacilli</taxon>
        <taxon>Lactobacillales</taxon>
        <taxon>Enterococcaceae</taxon>
        <taxon>Vagococcus</taxon>
    </lineage>
</organism>
<name>A0A430B5V2_9ENTE</name>
<keyword evidence="1" id="KW-1133">Transmembrane helix</keyword>
<feature type="transmembrane region" description="Helical" evidence="1">
    <location>
        <begin position="9"/>
        <end position="25"/>
    </location>
</feature>
<keyword evidence="3" id="KW-1185">Reference proteome</keyword>
<gene>
    <name evidence="2" type="ORF">CBF29_01035</name>
</gene>
<keyword evidence="1" id="KW-0812">Transmembrane</keyword>
<sequence length="99" mass="11738">MQKVISKPRVLFLVSILCTIPYYYLSLTDNNRYLFYIYGSLSKGVFYIDNLLIIIVSIIYYKKAKNISYMVPIFFSIILMLIPLLNNFLVLLEYLFLLM</sequence>
<feature type="transmembrane region" description="Helical" evidence="1">
    <location>
        <begin position="73"/>
        <end position="97"/>
    </location>
</feature>
<dbReference type="AlphaFoldDB" id="A0A430B5V2"/>
<keyword evidence="1" id="KW-0472">Membrane</keyword>
<proteinExistence type="predicted"/>
<protein>
    <submittedName>
        <fullName evidence="2">Uncharacterized protein</fullName>
    </submittedName>
</protein>
<feature type="transmembrane region" description="Helical" evidence="1">
    <location>
        <begin position="45"/>
        <end position="61"/>
    </location>
</feature>
<reference evidence="2 3" key="1">
    <citation type="submission" date="2017-05" db="EMBL/GenBank/DDBJ databases">
        <title>Vagococcus spp. assemblies.</title>
        <authorList>
            <person name="Gulvik C.A."/>
        </authorList>
    </citation>
    <scope>NUCLEOTIDE SEQUENCE [LARGE SCALE GENOMIC DNA]</scope>
    <source>
        <strain evidence="2 3">CCUG 51432</strain>
    </source>
</reference>
<comment type="caution">
    <text evidence="2">The sequence shown here is derived from an EMBL/GenBank/DDBJ whole genome shotgun (WGS) entry which is preliminary data.</text>
</comment>
<evidence type="ECO:0000313" key="3">
    <source>
        <dbReference type="Proteomes" id="UP000287605"/>
    </source>
</evidence>
<evidence type="ECO:0000256" key="1">
    <source>
        <dbReference type="SAM" id="Phobius"/>
    </source>
</evidence>
<accession>A0A430B5V2</accession>
<evidence type="ECO:0000313" key="2">
    <source>
        <dbReference type="EMBL" id="RSU15689.1"/>
    </source>
</evidence>
<dbReference type="EMBL" id="NGKA01000001">
    <property type="protein sequence ID" value="RSU15689.1"/>
    <property type="molecule type" value="Genomic_DNA"/>
</dbReference>
<dbReference type="Proteomes" id="UP000287605">
    <property type="component" value="Unassembled WGS sequence"/>
</dbReference>